<gene>
    <name evidence="2" type="ORF">Arub01_18490</name>
</gene>
<dbReference type="RefSeq" id="WP_067910577.1">
    <property type="nucleotide sequence ID" value="NZ_BSRZ01000003.1"/>
</dbReference>
<dbReference type="Proteomes" id="UP001165124">
    <property type="component" value="Unassembled WGS sequence"/>
</dbReference>
<feature type="region of interest" description="Disordered" evidence="1">
    <location>
        <begin position="39"/>
        <end position="63"/>
    </location>
</feature>
<comment type="caution">
    <text evidence="2">The sequence shown here is derived from an EMBL/GenBank/DDBJ whole genome shotgun (WGS) entry which is preliminary data.</text>
</comment>
<name>A0A9W6UWE9_9ACTN</name>
<organism evidence="2 3">
    <name type="scientific">Actinomadura rubrobrunea</name>
    <dbReference type="NCBI Taxonomy" id="115335"/>
    <lineage>
        <taxon>Bacteria</taxon>
        <taxon>Bacillati</taxon>
        <taxon>Actinomycetota</taxon>
        <taxon>Actinomycetes</taxon>
        <taxon>Streptosporangiales</taxon>
        <taxon>Thermomonosporaceae</taxon>
        <taxon>Actinomadura</taxon>
    </lineage>
</organism>
<protein>
    <submittedName>
        <fullName evidence="2">Uncharacterized protein</fullName>
    </submittedName>
</protein>
<evidence type="ECO:0000313" key="2">
    <source>
        <dbReference type="EMBL" id="GLW63605.1"/>
    </source>
</evidence>
<reference evidence="2" key="1">
    <citation type="submission" date="2023-02" db="EMBL/GenBank/DDBJ databases">
        <title>Actinomadura rubrobrunea NBRC 14622.</title>
        <authorList>
            <person name="Ichikawa N."/>
            <person name="Sato H."/>
            <person name="Tonouchi N."/>
        </authorList>
    </citation>
    <scope>NUCLEOTIDE SEQUENCE</scope>
    <source>
        <strain evidence="2">NBRC 14622</strain>
    </source>
</reference>
<dbReference type="EMBL" id="BSRZ01000003">
    <property type="protein sequence ID" value="GLW63605.1"/>
    <property type="molecule type" value="Genomic_DNA"/>
</dbReference>
<accession>A0A9W6UWE9</accession>
<dbReference type="AlphaFoldDB" id="A0A9W6UWE9"/>
<proteinExistence type="predicted"/>
<keyword evidence="3" id="KW-1185">Reference proteome</keyword>
<evidence type="ECO:0000256" key="1">
    <source>
        <dbReference type="SAM" id="MobiDB-lite"/>
    </source>
</evidence>
<feature type="compositionally biased region" description="Low complexity" evidence="1">
    <location>
        <begin position="53"/>
        <end position="63"/>
    </location>
</feature>
<evidence type="ECO:0000313" key="3">
    <source>
        <dbReference type="Proteomes" id="UP001165124"/>
    </source>
</evidence>
<sequence length="63" mass="7305">MFHHDIMASVARERVRELRERGEAERRAGVVRRARECWDERQSRHMPVRAARRPGGTAAAPGR</sequence>